<dbReference type="RefSeq" id="WP_091300850.1">
    <property type="nucleotide sequence ID" value="NZ_FOCE01000004.1"/>
</dbReference>
<dbReference type="PANTHER" id="PTHR30629">
    <property type="entry name" value="PROPHAGE INTEGRASE"/>
    <property type="match status" value="1"/>
</dbReference>
<evidence type="ECO:0000313" key="7">
    <source>
        <dbReference type="Proteomes" id="UP000198761"/>
    </source>
</evidence>
<proteinExistence type="inferred from homology"/>
<dbReference type="GO" id="GO:0006310">
    <property type="term" value="P:DNA recombination"/>
    <property type="evidence" value="ECO:0007669"/>
    <property type="project" value="UniProtKB-KW"/>
</dbReference>
<keyword evidence="3" id="KW-0238">DNA-binding</keyword>
<dbReference type="InterPro" id="IPR011010">
    <property type="entry name" value="DNA_brk_join_enz"/>
</dbReference>
<dbReference type="InterPro" id="IPR013762">
    <property type="entry name" value="Integrase-like_cat_sf"/>
</dbReference>
<sequence length="402" mass="44530">MLSNAKAKNLLPGDKALAVGGTPGLWLHPGSGRGTGKFMLRFVSPTSGKRRDMGLGTFPETGLADARRLAMEARAQISQGIDPIDQRKSAATSQRITIPSFEAAARTVYETIAPGFRNAKHRDQWINSLETYVFPTLGARLVSELTVADFAAALLPIWLLKEETASRVKQRCERVMTWCIANGHAPANPLSAVDALLPRQTGNRDRVVHHPAAPWRGLPEIVLDLTSADPISVSRQALLFLILTAARSGEVREARWSEIDFETATWTIPPERMKAGRRHRVPLSRQAVALLEGRMKSHLGGELIFSIRGKGAMSDMTITKVLRLRKYQSDSLDRPATAHGFRSSFRDWVSESGYSRDLAERALAHTIANATEAAYHRTDQLDQRRAMMQVWADYIYSLAQQA</sequence>
<dbReference type="InterPro" id="IPR053876">
    <property type="entry name" value="Phage_int_M"/>
</dbReference>
<dbReference type="Gene3D" id="1.10.150.130">
    <property type="match status" value="1"/>
</dbReference>
<protein>
    <submittedName>
        <fullName evidence="6">Integrase</fullName>
    </submittedName>
</protein>
<dbReference type="EMBL" id="FOCE01000004">
    <property type="protein sequence ID" value="SEN36663.1"/>
    <property type="molecule type" value="Genomic_DNA"/>
</dbReference>
<dbReference type="Gene3D" id="1.10.443.10">
    <property type="entry name" value="Intergrase catalytic core"/>
    <property type="match status" value="1"/>
</dbReference>
<dbReference type="InterPro" id="IPR025166">
    <property type="entry name" value="Integrase_DNA_bind_dom"/>
</dbReference>
<dbReference type="InterPro" id="IPR050808">
    <property type="entry name" value="Phage_Integrase"/>
</dbReference>
<evidence type="ECO:0000256" key="1">
    <source>
        <dbReference type="ARBA" id="ARBA00008857"/>
    </source>
</evidence>
<dbReference type="AlphaFoldDB" id="A0A1H8FY33"/>
<accession>A0A1H8FY33</accession>
<dbReference type="OrthoDB" id="9795573at2"/>
<dbReference type="Gene3D" id="3.30.160.390">
    <property type="entry name" value="Integrase, DNA-binding domain"/>
    <property type="match status" value="1"/>
</dbReference>
<dbReference type="Pfam" id="PF00589">
    <property type="entry name" value="Phage_integrase"/>
    <property type="match status" value="1"/>
</dbReference>
<evidence type="ECO:0000256" key="4">
    <source>
        <dbReference type="ARBA" id="ARBA00023172"/>
    </source>
</evidence>
<dbReference type="Proteomes" id="UP000198761">
    <property type="component" value="Unassembled WGS sequence"/>
</dbReference>
<comment type="similarity">
    <text evidence="1">Belongs to the 'phage' integrase family.</text>
</comment>
<keyword evidence="4" id="KW-0233">DNA recombination</keyword>
<evidence type="ECO:0000259" key="5">
    <source>
        <dbReference type="PROSITE" id="PS51898"/>
    </source>
</evidence>
<dbReference type="Pfam" id="PF22022">
    <property type="entry name" value="Phage_int_M"/>
    <property type="match status" value="1"/>
</dbReference>
<evidence type="ECO:0000313" key="6">
    <source>
        <dbReference type="EMBL" id="SEN36663.1"/>
    </source>
</evidence>
<dbReference type="GO" id="GO:0015074">
    <property type="term" value="P:DNA integration"/>
    <property type="evidence" value="ECO:0007669"/>
    <property type="project" value="UniProtKB-KW"/>
</dbReference>
<dbReference type="PROSITE" id="PS51898">
    <property type="entry name" value="TYR_RECOMBINASE"/>
    <property type="match status" value="1"/>
</dbReference>
<dbReference type="CDD" id="cd00801">
    <property type="entry name" value="INT_P4_C"/>
    <property type="match status" value="1"/>
</dbReference>
<feature type="domain" description="Tyr recombinase" evidence="5">
    <location>
        <begin position="212"/>
        <end position="388"/>
    </location>
</feature>
<gene>
    <name evidence="6" type="ORF">SAMN04488103_104300</name>
</gene>
<evidence type="ECO:0000256" key="2">
    <source>
        <dbReference type="ARBA" id="ARBA00022908"/>
    </source>
</evidence>
<dbReference type="PANTHER" id="PTHR30629:SF2">
    <property type="entry name" value="PROPHAGE INTEGRASE INTS-RELATED"/>
    <property type="match status" value="1"/>
</dbReference>
<dbReference type="GO" id="GO:0003677">
    <property type="term" value="F:DNA binding"/>
    <property type="evidence" value="ECO:0007669"/>
    <property type="project" value="UniProtKB-KW"/>
</dbReference>
<keyword evidence="2" id="KW-0229">DNA integration</keyword>
<dbReference type="InterPro" id="IPR010998">
    <property type="entry name" value="Integrase_recombinase_N"/>
</dbReference>
<name>A0A1H8FY33_9RHOB</name>
<dbReference type="InterPro" id="IPR002104">
    <property type="entry name" value="Integrase_catalytic"/>
</dbReference>
<organism evidence="6 7">
    <name type="scientific">Gemmobacter aquatilis</name>
    <dbReference type="NCBI Taxonomy" id="933059"/>
    <lineage>
        <taxon>Bacteria</taxon>
        <taxon>Pseudomonadati</taxon>
        <taxon>Pseudomonadota</taxon>
        <taxon>Alphaproteobacteria</taxon>
        <taxon>Rhodobacterales</taxon>
        <taxon>Paracoccaceae</taxon>
        <taxon>Gemmobacter</taxon>
    </lineage>
</organism>
<keyword evidence="7" id="KW-1185">Reference proteome</keyword>
<evidence type="ECO:0000256" key="3">
    <source>
        <dbReference type="ARBA" id="ARBA00023125"/>
    </source>
</evidence>
<reference evidence="6 7" key="1">
    <citation type="submission" date="2016-10" db="EMBL/GenBank/DDBJ databases">
        <authorList>
            <person name="de Groot N.N."/>
        </authorList>
    </citation>
    <scope>NUCLEOTIDE SEQUENCE [LARGE SCALE GENOMIC DNA]</scope>
    <source>
        <strain evidence="6 7">DSM 3857</strain>
    </source>
</reference>
<dbReference type="Pfam" id="PF13356">
    <property type="entry name" value="Arm-DNA-bind_3"/>
    <property type="match status" value="1"/>
</dbReference>
<dbReference type="InterPro" id="IPR038488">
    <property type="entry name" value="Integrase_DNA-bd_sf"/>
</dbReference>
<dbReference type="SUPFAM" id="SSF56349">
    <property type="entry name" value="DNA breaking-rejoining enzymes"/>
    <property type="match status" value="1"/>
</dbReference>